<dbReference type="Proteomes" id="UP000567293">
    <property type="component" value="Unassembled WGS sequence"/>
</dbReference>
<name>A0A7V8NQX0_9BACT</name>
<dbReference type="GO" id="GO:0009245">
    <property type="term" value="P:lipid A biosynthetic process"/>
    <property type="evidence" value="ECO:0007669"/>
    <property type="project" value="TreeGrafter"/>
</dbReference>
<evidence type="ECO:0000313" key="10">
    <source>
        <dbReference type="EMBL" id="MBA0085677.1"/>
    </source>
</evidence>
<comment type="similarity">
    <text evidence="8">Belongs to the glycosyltransferase group 1 family.</text>
</comment>
<dbReference type="Pfam" id="PF04413">
    <property type="entry name" value="Glycos_transf_N"/>
    <property type="match status" value="1"/>
</dbReference>
<evidence type="ECO:0000256" key="1">
    <source>
        <dbReference type="ARBA" id="ARBA00004713"/>
    </source>
</evidence>
<evidence type="ECO:0000259" key="9">
    <source>
        <dbReference type="Pfam" id="PF04413"/>
    </source>
</evidence>
<dbReference type="Gene3D" id="3.40.50.11720">
    <property type="entry name" value="3-Deoxy-D-manno-octulosonic-acid transferase, N-terminal domain"/>
    <property type="match status" value="1"/>
</dbReference>
<keyword evidence="11" id="KW-1185">Reference proteome</keyword>
<accession>A0A7V8NQX0</accession>
<reference evidence="10" key="1">
    <citation type="submission" date="2020-06" db="EMBL/GenBank/DDBJ databases">
        <title>Legume-microbial interactions unlock mineral nutrients during tropical forest succession.</title>
        <authorList>
            <person name="Epihov D.Z."/>
        </authorList>
    </citation>
    <scope>NUCLEOTIDE SEQUENCE [LARGE SCALE GENOMIC DNA]</scope>
    <source>
        <strain evidence="10">Pan2503</strain>
    </source>
</reference>
<comment type="caution">
    <text evidence="10">The sequence shown here is derived from an EMBL/GenBank/DDBJ whole genome shotgun (WGS) entry which is preliminary data.</text>
</comment>
<dbReference type="GO" id="GO:0009244">
    <property type="term" value="P:lipopolysaccharide core region biosynthetic process"/>
    <property type="evidence" value="ECO:0007669"/>
    <property type="project" value="UniProtKB-UniRule"/>
</dbReference>
<comment type="function">
    <text evidence="8">Involved in lipopolysaccharide (LPS) biosynthesis. Catalyzes the transfer of 3-deoxy-D-manno-octulosonate (Kdo) residue(s) from CMP-Kdo to lipid IV(A), the tetraacyldisaccharide-1,4'-bisphosphate precursor of lipid A.</text>
</comment>
<dbReference type="EMBL" id="JACDQQ010001153">
    <property type="protein sequence ID" value="MBA0085677.1"/>
    <property type="molecule type" value="Genomic_DNA"/>
</dbReference>
<keyword evidence="4 8" id="KW-0808">Transferase</keyword>
<keyword evidence="8" id="KW-1003">Cell membrane</keyword>
<dbReference type="InterPro" id="IPR039901">
    <property type="entry name" value="Kdotransferase"/>
</dbReference>
<dbReference type="InterPro" id="IPR007507">
    <property type="entry name" value="Glycos_transf_N"/>
</dbReference>
<evidence type="ECO:0000256" key="2">
    <source>
        <dbReference type="ARBA" id="ARBA00012621"/>
    </source>
</evidence>
<dbReference type="InterPro" id="IPR038107">
    <property type="entry name" value="Glycos_transf_N_sf"/>
</dbReference>
<evidence type="ECO:0000256" key="6">
    <source>
        <dbReference type="ARBA" id="ARBA00049183"/>
    </source>
</evidence>
<evidence type="ECO:0000256" key="3">
    <source>
        <dbReference type="ARBA" id="ARBA00019077"/>
    </source>
</evidence>
<comment type="pathway">
    <text evidence="1 8">Bacterial outer membrane biogenesis; LPS core biosynthesis.</text>
</comment>
<dbReference type="AlphaFoldDB" id="A0A7V8NQX0"/>
<comment type="catalytic activity">
    <reaction evidence="6 8">
        <text>lipid IVA (E. coli) + CMP-3-deoxy-beta-D-manno-octulosonate = alpha-Kdo-(2-&gt;6)-lipid IVA (E. coli) + CMP + H(+)</text>
        <dbReference type="Rhea" id="RHEA:28066"/>
        <dbReference type="ChEBI" id="CHEBI:15378"/>
        <dbReference type="ChEBI" id="CHEBI:58603"/>
        <dbReference type="ChEBI" id="CHEBI:60364"/>
        <dbReference type="ChEBI" id="CHEBI:60377"/>
        <dbReference type="ChEBI" id="CHEBI:85987"/>
        <dbReference type="EC" id="2.4.99.12"/>
    </reaction>
</comment>
<proteinExistence type="inferred from homology"/>
<protein>
    <recommendedName>
        <fullName evidence="3 8">3-deoxy-D-manno-octulosonic acid transferase</fullName>
        <shortName evidence="8">Kdo transferase</shortName>
        <ecNumber evidence="2 8">2.4.99.12</ecNumber>
    </recommendedName>
    <alternativeName>
        <fullName evidence="5 8">Lipid IV(A) 3-deoxy-D-manno-octulosonic acid transferase</fullName>
    </alternativeName>
</protein>
<keyword evidence="8" id="KW-0472">Membrane</keyword>
<dbReference type="EC" id="2.4.99.12" evidence="2 8"/>
<evidence type="ECO:0000313" key="11">
    <source>
        <dbReference type="Proteomes" id="UP000567293"/>
    </source>
</evidence>
<evidence type="ECO:0000256" key="7">
    <source>
        <dbReference type="PIRSR" id="PIRSR639901-1"/>
    </source>
</evidence>
<dbReference type="GO" id="GO:0043842">
    <property type="term" value="F:Kdo transferase activity"/>
    <property type="evidence" value="ECO:0007669"/>
    <property type="project" value="UniProtKB-EC"/>
</dbReference>
<dbReference type="UniPathway" id="UPA00958"/>
<feature type="domain" description="3-deoxy-D-manno-octulosonic-acid transferase N-terminal" evidence="9">
    <location>
        <begin position="34"/>
        <end position="131"/>
    </location>
</feature>
<keyword evidence="8" id="KW-0448">Lipopolysaccharide biosynthesis</keyword>
<dbReference type="PANTHER" id="PTHR42755">
    <property type="entry name" value="3-DEOXY-MANNO-OCTULOSONATE CYTIDYLYLTRANSFERASE"/>
    <property type="match status" value="1"/>
</dbReference>
<dbReference type="GO" id="GO:0005886">
    <property type="term" value="C:plasma membrane"/>
    <property type="evidence" value="ECO:0007669"/>
    <property type="project" value="UniProtKB-SubCell"/>
</dbReference>
<evidence type="ECO:0000256" key="5">
    <source>
        <dbReference type="ARBA" id="ARBA00031445"/>
    </source>
</evidence>
<feature type="active site" description="Proton acceptor" evidence="7">
    <location>
        <position position="65"/>
    </location>
</feature>
<evidence type="ECO:0000256" key="4">
    <source>
        <dbReference type="ARBA" id="ARBA00022679"/>
    </source>
</evidence>
<comment type="subcellular location">
    <subcellularLocation>
        <location evidence="8">Cell membrane</location>
    </subcellularLocation>
</comment>
<feature type="non-terminal residue" evidence="10">
    <location>
        <position position="132"/>
    </location>
</feature>
<evidence type="ECO:0000256" key="8">
    <source>
        <dbReference type="RuleBase" id="RU365103"/>
    </source>
</evidence>
<sequence length="132" mass="14755">MYFIYSLFMGLAALLLTPYWLVRGLRHGKYFFNLRERLGLSYPALAKLPVGRAGAIWIHAVSVGEVLSGIPLARRLKAAYPERPLIVSTATITGQALARERLSFADAVIYFPLDWSFCVRRAFAAVRPALVL</sequence>
<organism evidence="10 11">
    <name type="scientific">Candidatus Acidiferrum panamense</name>
    <dbReference type="NCBI Taxonomy" id="2741543"/>
    <lineage>
        <taxon>Bacteria</taxon>
        <taxon>Pseudomonadati</taxon>
        <taxon>Acidobacteriota</taxon>
        <taxon>Terriglobia</taxon>
        <taxon>Candidatus Acidiferrales</taxon>
        <taxon>Candidatus Acidiferrum</taxon>
    </lineage>
</organism>
<gene>
    <name evidence="10" type="ORF">HRJ53_11830</name>
</gene>
<dbReference type="PANTHER" id="PTHR42755:SF1">
    <property type="entry name" value="3-DEOXY-D-MANNO-OCTULOSONIC ACID TRANSFERASE, MITOCHONDRIAL-RELATED"/>
    <property type="match status" value="1"/>
</dbReference>